<dbReference type="Gene3D" id="3.40.1000.70">
    <property type="entry name" value="PknH-like extracellular domain"/>
    <property type="match status" value="1"/>
</dbReference>
<reference evidence="2 3" key="1">
    <citation type="submission" date="2016-10" db="EMBL/GenBank/DDBJ databases">
        <authorList>
            <person name="de Groot N.N."/>
        </authorList>
    </citation>
    <scope>NUCLEOTIDE SEQUENCE [LARGE SCALE GENOMIC DNA]</scope>
    <source>
        <strain evidence="2 3">CGMCC 4.2023</strain>
    </source>
</reference>
<evidence type="ECO:0000256" key="1">
    <source>
        <dbReference type="SAM" id="SignalP"/>
    </source>
</evidence>
<gene>
    <name evidence="2" type="ORF">SAMN05216223_104512</name>
</gene>
<name>A0A1H5ZIB3_9ACTN</name>
<dbReference type="InterPro" id="IPR038232">
    <property type="entry name" value="PknH-like_Extracell_sf"/>
</dbReference>
<accession>A0A1H5ZIB3</accession>
<proteinExistence type="predicted"/>
<organism evidence="2 3">
    <name type="scientific">Actinacidiphila yanglinensis</name>
    <dbReference type="NCBI Taxonomy" id="310779"/>
    <lineage>
        <taxon>Bacteria</taxon>
        <taxon>Bacillati</taxon>
        <taxon>Actinomycetota</taxon>
        <taxon>Actinomycetes</taxon>
        <taxon>Kitasatosporales</taxon>
        <taxon>Streptomycetaceae</taxon>
        <taxon>Actinacidiphila</taxon>
    </lineage>
</organism>
<dbReference type="AlphaFoldDB" id="A0A1H5ZIB3"/>
<protein>
    <recommendedName>
        <fullName evidence="4">PknH-like extracellular domain-containing protein</fullName>
    </recommendedName>
</protein>
<dbReference type="Proteomes" id="UP000236754">
    <property type="component" value="Unassembled WGS sequence"/>
</dbReference>
<sequence>MRIRARRRLLTGSRRALPIAALVPALALTAACGGGGKSKDSGSAASQKLTRSVITAKDVDHLTVVPATAKSQLLGAKQATDPAACQPVADQWSLQPKLARSVYTGALVTDTSAKDKGAKTISLEVVASYPAGRAKQVLDQLSAAIAHCPSYKVTRSGRTSTFTVKSVAATGGTFGDQQVTYTVTDPALGASGVALVTVVRVGDSTAAFETVRADHKTASLRAAITSKQVDKLRAAAAKS</sequence>
<dbReference type="RefSeq" id="WP_103885758.1">
    <property type="nucleotide sequence ID" value="NZ_FNVU01000004.1"/>
</dbReference>
<dbReference type="OrthoDB" id="4180765at2"/>
<feature type="chain" id="PRO_5038697605" description="PknH-like extracellular domain-containing protein" evidence="1">
    <location>
        <begin position="31"/>
        <end position="239"/>
    </location>
</feature>
<evidence type="ECO:0000313" key="3">
    <source>
        <dbReference type="Proteomes" id="UP000236754"/>
    </source>
</evidence>
<dbReference type="PROSITE" id="PS51257">
    <property type="entry name" value="PROKAR_LIPOPROTEIN"/>
    <property type="match status" value="1"/>
</dbReference>
<evidence type="ECO:0008006" key="4">
    <source>
        <dbReference type="Google" id="ProtNLM"/>
    </source>
</evidence>
<keyword evidence="1" id="KW-0732">Signal</keyword>
<feature type="signal peptide" evidence="1">
    <location>
        <begin position="1"/>
        <end position="30"/>
    </location>
</feature>
<evidence type="ECO:0000313" key="2">
    <source>
        <dbReference type="EMBL" id="SEG35860.1"/>
    </source>
</evidence>
<keyword evidence="3" id="KW-1185">Reference proteome</keyword>
<dbReference type="EMBL" id="FNVU01000004">
    <property type="protein sequence ID" value="SEG35860.1"/>
    <property type="molecule type" value="Genomic_DNA"/>
</dbReference>